<organism evidence="2 3">
    <name type="scientific">Bremerella alba</name>
    <dbReference type="NCBI Taxonomy" id="980252"/>
    <lineage>
        <taxon>Bacteria</taxon>
        <taxon>Pseudomonadati</taxon>
        <taxon>Planctomycetota</taxon>
        <taxon>Planctomycetia</taxon>
        <taxon>Pirellulales</taxon>
        <taxon>Pirellulaceae</taxon>
        <taxon>Bremerella</taxon>
    </lineage>
</organism>
<feature type="compositionally biased region" description="Polar residues" evidence="1">
    <location>
        <begin position="84"/>
        <end position="95"/>
    </location>
</feature>
<dbReference type="EMBL" id="JABRWO010000002">
    <property type="protein sequence ID" value="MBA2113611.1"/>
    <property type="molecule type" value="Genomic_DNA"/>
</dbReference>
<dbReference type="RefSeq" id="WP_207395111.1">
    <property type="nucleotide sequence ID" value="NZ_JABRWO010000002.1"/>
</dbReference>
<evidence type="ECO:0000256" key="1">
    <source>
        <dbReference type="SAM" id="MobiDB-lite"/>
    </source>
</evidence>
<dbReference type="AlphaFoldDB" id="A0A7V8V2C6"/>
<name>A0A7V8V2C6_9BACT</name>
<accession>A0A7V8V2C6</accession>
<gene>
    <name evidence="2" type="ORF">HOV93_07610</name>
</gene>
<proteinExistence type="predicted"/>
<evidence type="ECO:0000313" key="2">
    <source>
        <dbReference type="EMBL" id="MBA2113611.1"/>
    </source>
</evidence>
<comment type="caution">
    <text evidence="2">The sequence shown here is derived from an EMBL/GenBank/DDBJ whole genome shotgun (WGS) entry which is preliminary data.</text>
</comment>
<protein>
    <submittedName>
        <fullName evidence="2">Uncharacterized protein</fullName>
    </submittedName>
</protein>
<keyword evidence="3" id="KW-1185">Reference proteome</keyword>
<sequence>MMINRRNGGALAGILATIAVLVLIFAGLGLAFGWVTMSDSPDRSTIEINKTELKKDTDEAVKATEKFIQDSADSVEQASEEASDNLTTDNDQETITPVPEETRPQPVEPENDAS</sequence>
<dbReference type="Proteomes" id="UP000551616">
    <property type="component" value="Unassembled WGS sequence"/>
</dbReference>
<evidence type="ECO:0000313" key="3">
    <source>
        <dbReference type="Proteomes" id="UP000551616"/>
    </source>
</evidence>
<feature type="region of interest" description="Disordered" evidence="1">
    <location>
        <begin position="68"/>
        <end position="114"/>
    </location>
</feature>
<reference evidence="2 3" key="1">
    <citation type="submission" date="2020-05" db="EMBL/GenBank/DDBJ databases">
        <title>Bremerella alba sp. nov., a novel planctomycete isolated from the surface of the macroalga Fucus spiralis.</title>
        <authorList>
            <person name="Godinho O."/>
            <person name="Botelho R."/>
            <person name="Albuquerque L."/>
            <person name="Wiegand S."/>
            <person name="Da Costa M.S."/>
            <person name="Lobo-Da-Cunha A."/>
            <person name="Jogler C."/>
            <person name="Lage O.M."/>
        </authorList>
    </citation>
    <scope>NUCLEOTIDE SEQUENCE [LARGE SCALE GENOMIC DNA]</scope>
    <source>
        <strain evidence="2 3">FF15</strain>
    </source>
</reference>